<evidence type="ECO:0000256" key="3">
    <source>
        <dbReference type="ARBA" id="ARBA00012438"/>
    </source>
</evidence>
<dbReference type="CDD" id="cd00082">
    <property type="entry name" value="HisKA"/>
    <property type="match status" value="1"/>
</dbReference>
<dbReference type="Pfam" id="PF00512">
    <property type="entry name" value="HisKA"/>
    <property type="match status" value="1"/>
</dbReference>
<protein>
    <recommendedName>
        <fullName evidence="4">Signal transduction histidine-protein kinase ArlS</fullName>
        <ecNumber evidence="3">2.7.13.3</ecNumber>
    </recommendedName>
</protein>
<dbReference type="Proteomes" id="UP000005444">
    <property type="component" value="Chromosome"/>
</dbReference>
<dbReference type="Pfam" id="PF02518">
    <property type="entry name" value="HATPase_c"/>
    <property type="match status" value="1"/>
</dbReference>
<dbReference type="PROSITE" id="PS50885">
    <property type="entry name" value="HAMP"/>
    <property type="match status" value="1"/>
</dbReference>
<keyword evidence="6" id="KW-0808">Transferase</keyword>
<keyword evidence="9 12" id="KW-1133">Transmembrane helix</keyword>
<dbReference type="KEGG" id="pce:PECL_1118"/>
<evidence type="ECO:0000256" key="8">
    <source>
        <dbReference type="ARBA" id="ARBA00022777"/>
    </source>
</evidence>
<dbReference type="PATRIC" id="fig|701521.8.peg.1060"/>
<dbReference type="InterPro" id="IPR004358">
    <property type="entry name" value="Sig_transdc_His_kin-like_C"/>
</dbReference>
<dbReference type="Pfam" id="PF18719">
    <property type="entry name" value="ArlS_N"/>
    <property type="match status" value="1"/>
</dbReference>
<dbReference type="SUPFAM" id="SSF55874">
    <property type="entry name" value="ATPase domain of HSP90 chaperone/DNA topoisomerase II/histidine kinase"/>
    <property type="match status" value="1"/>
</dbReference>
<organism evidence="15 16">
    <name type="scientific">Pediococcus claussenii (strain ATCC BAA-344 / DSM 14800 / JCM 18046 / KCTC 3811 / LMG 21948 / P06)</name>
    <dbReference type="NCBI Taxonomy" id="701521"/>
    <lineage>
        <taxon>Bacteria</taxon>
        <taxon>Bacillati</taxon>
        <taxon>Bacillota</taxon>
        <taxon>Bacilli</taxon>
        <taxon>Lactobacillales</taxon>
        <taxon>Lactobacillaceae</taxon>
        <taxon>Pediococcus</taxon>
    </lineage>
</organism>
<dbReference type="InterPro" id="IPR003594">
    <property type="entry name" value="HATPase_dom"/>
</dbReference>
<dbReference type="InterPro" id="IPR036890">
    <property type="entry name" value="HATPase_C_sf"/>
</dbReference>
<dbReference type="InterPro" id="IPR003661">
    <property type="entry name" value="HisK_dim/P_dom"/>
</dbReference>
<dbReference type="AlphaFoldDB" id="G8PDP5"/>
<dbReference type="SUPFAM" id="SSF47384">
    <property type="entry name" value="Homodimeric domain of signal transducing histidine kinase"/>
    <property type="match status" value="1"/>
</dbReference>
<dbReference type="RefSeq" id="WP_014215577.1">
    <property type="nucleotide sequence ID" value="NC_016605.1"/>
</dbReference>
<keyword evidence="5" id="KW-0597">Phosphoprotein</keyword>
<keyword evidence="10" id="KW-0902">Two-component regulatory system</keyword>
<gene>
    <name evidence="15" type="ordered locus">PECL_1118</name>
</gene>
<name>G8PDP5_PEDCP</name>
<evidence type="ECO:0000256" key="12">
    <source>
        <dbReference type="SAM" id="Phobius"/>
    </source>
</evidence>
<dbReference type="eggNOG" id="COG5002">
    <property type="taxonomic scope" value="Bacteria"/>
</dbReference>
<dbReference type="InterPro" id="IPR041610">
    <property type="entry name" value="ArlS_N"/>
</dbReference>
<evidence type="ECO:0000313" key="16">
    <source>
        <dbReference type="Proteomes" id="UP000005444"/>
    </source>
</evidence>
<evidence type="ECO:0000256" key="7">
    <source>
        <dbReference type="ARBA" id="ARBA00022692"/>
    </source>
</evidence>
<dbReference type="InterPro" id="IPR050398">
    <property type="entry name" value="HssS/ArlS-like"/>
</dbReference>
<dbReference type="PANTHER" id="PTHR45528">
    <property type="entry name" value="SENSOR HISTIDINE KINASE CPXA"/>
    <property type="match status" value="1"/>
</dbReference>
<evidence type="ECO:0000256" key="10">
    <source>
        <dbReference type="ARBA" id="ARBA00023012"/>
    </source>
</evidence>
<dbReference type="Pfam" id="PF00672">
    <property type="entry name" value="HAMP"/>
    <property type="match status" value="1"/>
</dbReference>
<dbReference type="SMART" id="SM00388">
    <property type="entry name" value="HisKA"/>
    <property type="match status" value="1"/>
</dbReference>
<feature type="transmembrane region" description="Helical" evidence="12">
    <location>
        <begin position="18"/>
        <end position="38"/>
    </location>
</feature>
<keyword evidence="7 12" id="KW-0812">Transmembrane</keyword>
<dbReference type="GO" id="GO:0016020">
    <property type="term" value="C:membrane"/>
    <property type="evidence" value="ECO:0007669"/>
    <property type="project" value="UniProtKB-SubCell"/>
</dbReference>
<dbReference type="PANTHER" id="PTHR45528:SF12">
    <property type="entry name" value="SENSOR HISTIDINE KINASE ARSS"/>
    <property type="match status" value="1"/>
</dbReference>
<proteinExistence type="predicted"/>
<evidence type="ECO:0000259" key="13">
    <source>
        <dbReference type="PROSITE" id="PS50109"/>
    </source>
</evidence>
<dbReference type="HOGENOM" id="CLU_000445_89_6_9"/>
<dbReference type="SMART" id="SM00304">
    <property type="entry name" value="HAMP"/>
    <property type="match status" value="1"/>
</dbReference>
<evidence type="ECO:0000259" key="14">
    <source>
        <dbReference type="PROSITE" id="PS50885"/>
    </source>
</evidence>
<evidence type="ECO:0000256" key="1">
    <source>
        <dbReference type="ARBA" id="ARBA00000085"/>
    </source>
</evidence>
<dbReference type="FunFam" id="3.30.565.10:FF:000006">
    <property type="entry name" value="Sensor histidine kinase WalK"/>
    <property type="match status" value="1"/>
</dbReference>
<dbReference type="SUPFAM" id="SSF158472">
    <property type="entry name" value="HAMP domain-like"/>
    <property type="match status" value="1"/>
</dbReference>
<dbReference type="PROSITE" id="PS50109">
    <property type="entry name" value="HIS_KIN"/>
    <property type="match status" value="1"/>
</dbReference>
<evidence type="ECO:0000313" key="15">
    <source>
        <dbReference type="EMBL" id="AEV95380.1"/>
    </source>
</evidence>
<dbReference type="Gene3D" id="6.10.340.10">
    <property type="match status" value="1"/>
</dbReference>
<feature type="transmembrane region" description="Helical" evidence="12">
    <location>
        <begin position="179"/>
        <end position="206"/>
    </location>
</feature>
<dbReference type="InterPro" id="IPR036097">
    <property type="entry name" value="HisK_dim/P_sf"/>
</dbReference>
<keyword evidence="8 15" id="KW-0418">Kinase</keyword>
<sequence length="483" mass="55774">MNNGDIKEARRISLKWKWAISTGMGFLVIFALFSFFIFRSITFSMYEQERNSVDLTLNQIGNRLGSETKISSSGIDLLRPENQYLDRSSHQNNNLYTNSLFTSLARQDIVVSIYDLNGKNVFTSREDPVKFKRVDQQQFSRKSGMLVGRKPIIGKENRPIGYAQVVNRLTSYKKNYNRLIWVFLLSTVTVFIIVSVFGYLIAAYFLRPINMVHETMVELENDPQTNSRIPNMKQNDELSDLATEFNNMVNRMQRYTEQQRQFVEDVSHELRTPVAVIEGHFKRLNRWGKDDPKIVDDSIESSLEETQRMKSLVSEMLDLTRADQIEINYANETTDVVKLVTQVYNDFKMIHPEFKFMLDNDVMGDPIVQIYRNHFEQVLIILLDNAVKYSGKRKEIHMSLSSNTQSVEIAVQDFGEGIAEDSAKQVFNRFYRVDKARSRDKGGNGLGLSIAQRLIEEYQGNISLESSLGHGSIFRIELPILSR</sequence>
<dbReference type="GO" id="GO:0000155">
    <property type="term" value="F:phosphorelay sensor kinase activity"/>
    <property type="evidence" value="ECO:0007669"/>
    <property type="project" value="InterPro"/>
</dbReference>
<dbReference type="InterPro" id="IPR005467">
    <property type="entry name" value="His_kinase_dom"/>
</dbReference>
<evidence type="ECO:0000256" key="9">
    <source>
        <dbReference type="ARBA" id="ARBA00022989"/>
    </source>
</evidence>
<comment type="catalytic activity">
    <reaction evidence="1">
        <text>ATP + protein L-histidine = ADP + protein N-phospho-L-histidine.</text>
        <dbReference type="EC" id="2.7.13.3"/>
    </reaction>
</comment>
<evidence type="ECO:0000256" key="6">
    <source>
        <dbReference type="ARBA" id="ARBA00022679"/>
    </source>
</evidence>
<dbReference type="FunFam" id="1.10.287.130:FF:000001">
    <property type="entry name" value="Two-component sensor histidine kinase"/>
    <property type="match status" value="1"/>
</dbReference>
<feature type="domain" description="HAMP" evidence="14">
    <location>
        <begin position="203"/>
        <end position="257"/>
    </location>
</feature>
<reference evidence="15 16" key="1">
    <citation type="journal article" date="2012" name="J. Bacteriol.">
        <title>Complete Genome Sequence of the Beer Spoilage Organism Pediococcus claussenii ATCC BAA-344T.</title>
        <authorList>
            <person name="Pittet V."/>
            <person name="Abegunde T."/>
            <person name="Marfleet T."/>
            <person name="Haakensen M."/>
            <person name="Morrow K."/>
            <person name="Jayaprakash T."/>
            <person name="Schroeder K."/>
            <person name="Trost B."/>
            <person name="Byrns S."/>
            <person name="Bergsveinson J."/>
            <person name="Kusalik A."/>
            <person name="Ziola B."/>
        </authorList>
    </citation>
    <scope>NUCLEOTIDE SEQUENCE [LARGE SCALE GENOMIC DNA]</scope>
    <source>
        <strain evidence="15 16">ATCC BAA-344</strain>
    </source>
</reference>
<accession>G8PDP5</accession>
<keyword evidence="16" id="KW-1185">Reference proteome</keyword>
<dbReference type="SMART" id="SM00387">
    <property type="entry name" value="HATPase_c"/>
    <property type="match status" value="1"/>
</dbReference>
<keyword evidence="11 12" id="KW-0472">Membrane</keyword>
<dbReference type="Gene3D" id="1.10.287.130">
    <property type="match status" value="1"/>
</dbReference>
<dbReference type="STRING" id="701521.PECL_1118"/>
<evidence type="ECO:0000256" key="5">
    <source>
        <dbReference type="ARBA" id="ARBA00022553"/>
    </source>
</evidence>
<evidence type="ECO:0000256" key="4">
    <source>
        <dbReference type="ARBA" id="ARBA00015735"/>
    </source>
</evidence>
<dbReference type="EMBL" id="CP003137">
    <property type="protein sequence ID" value="AEV95380.1"/>
    <property type="molecule type" value="Genomic_DNA"/>
</dbReference>
<evidence type="ECO:0000256" key="2">
    <source>
        <dbReference type="ARBA" id="ARBA00004141"/>
    </source>
</evidence>
<comment type="subcellular location">
    <subcellularLocation>
        <location evidence="2">Membrane</location>
        <topology evidence="2">Multi-pass membrane protein</topology>
    </subcellularLocation>
</comment>
<evidence type="ECO:0000256" key="11">
    <source>
        <dbReference type="ARBA" id="ARBA00023136"/>
    </source>
</evidence>
<dbReference type="PRINTS" id="PR00344">
    <property type="entry name" value="BCTRLSENSOR"/>
</dbReference>
<dbReference type="Gene3D" id="3.30.565.10">
    <property type="entry name" value="Histidine kinase-like ATPase, C-terminal domain"/>
    <property type="match status" value="1"/>
</dbReference>
<dbReference type="InterPro" id="IPR003660">
    <property type="entry name" value="HAMP_dom"/>
</dbReference>
<dbReference type="EC" id="2.7.13.3" evidence="3"/>
<feature type="domain" description="Histidine kinase" evidence="13">
    <location>
        <begin position="265"/>
        <end position="482"/>
    </location>
</feature>